<dbReference type="InterPro" id="IPR016040">
    <property type="entry name" value="NAD(P)-bd_dom"/>
</dbReference>
<dbReference type="EMBL" id="BOQP01000030">
    <property type="protein sequence ID" value="GIM77247.1"/>
    <property type="molecule type" value="Genomic_DNA"/>
</dbReference>
<dbReference type="Gene3D" id="3.40.50.720">
    <property type="entry name" value="NAD(P)-binding Rossmann-like Domain"/>
    <property type="match status" value="1"/>
</dbReference>
<dbReference type="AlphaFoldDB" id="A0A919VVE2"/>
<organism evidence="2 3">
    <name type="scientific">Winogradskya consettensis</name>
    <dbReference type="NCBI Taxonomy" id="113560"/>
    <lineage>
        <taxon>Bacteria</taxon>
        <taxon>Bacillati</taxon>
        <taxon>Actinomycetota</taxon>
        <taxon>Actinomycetes</taxon>
        <taxon>Micromonosporales</taxon>
        <taxon>Micromonosporaceae</taxon>
        <taxon>Winogradskya</taxon>
    </lineage>
</organism>
<evidence type="ECO:0000313" key="2">
    <source>
        <dbReference type="EMBL" id="GIM77247.1"/>
    </source>
</evidence>
<dbReference type="GO" id="GO:0016646">
    <property type="term" value="F:oxidoreductase activity, acting on the CH-NH group of donors, NAD or NADP as acceptor"/>
    <property type="evidence" value="ECO:0007669"/>
    <property type="project" value="TreeGrafter"/>
</dbReference>
<accession>A0A919VVE2</accession>
<evidence type="ECO:0000259" key="1">
    <source>
        <dbReference type="Pfam" id="PF13460"/>
    </source>
</evidence>
<gene>
    <name evidence="2" type="ORF">Aco04nite_54390</name>
</gene>
<dbReference type="SUPFAM" id="SSF51735">
    <property type="entry name" value="NAD(P)-binding Rossmann-fold domains"/>
    <property type="match status" value="1"/>
</dbReference>
<dbReference type="InterPro" id="IPR051606">
    <property type="entry name" value="Polyketide_Oxido-like"/>
</dbReference>
<dbReference type="Pfam" id="PF13460">
    <property type="entry name" value="NAD_binding_10"/>
    <property type="match status" value="1"/>
</dbReference>
<evidence type="ECO:0000313" key="3">
    <source>
        <dbReference type="Proteomes" id="UP000680865"/>
    </source>
</evidence>
<dbReference type="Proteomes" id="UP000680865">
    <property type="component" value="Unassembled WGS sequence"/>
</dbReference>
<dbReference type="InterPro" id="IPR036291">
    <property type="entry name" value="NAD(P)-bd_dom_sf"/>
</dbReference>
<dbReference type="PANTHER" id="PTHR43355:SF2">
    <property type="entry name" value="FLAVIN REDUCTASE (NADPH)"/>
    <property type="match status" value="1"/>
</dbReference>
<proteinExistence type="predicted"/>
<dbReference type="PANTHER" id="PTHR43355">
    <property type="entry name" value="FLAVIN REDUCTASE (NADPH)"/>
    <property type="match status" value="1"/>
</dbReference>
<comment type="caution">
    <text evidence="2">The sequence shown here is derived from an EMBL/GenBank/DDBJ whole genome shotgun (WGS) entry which is preliminary data.</text>
</comment>
<feature type="domain" description="NAD(P)-binding" evidence="1">
    <location>
        <begin position="8"/>
        <end position="203"/>
    </location>
</feature>
<dbReference type="RefSeq" id="WP_213000060.1">
    <property type="nucleotide sequence ID" value="NZ_BAAATW010000016.1"/>
</dbReference>
<sequence length="214" mass="22168">MTRLTVIGGTGYTGAAIVREAAARGFEVTAYSRSEPTEPVPGVRYEQGSMLDEASRVKAVGTGEVIISALAPRGDLEGKLGGVDAHLAELAGLSGVRFGVIGGFSSLRPQAGAPRFTDSGEVPPQFAAEAKEMADIADALAAAPESLDWFFVSPAAEYGSYAPGEATGNYRLGGDVAFFDEAGKSALSGADFAKAVVDEVQNPKHHRAHFSVAY</sequence>
<name>A0A919VVE2_9ACTN</name>
<protein>
    <submittedName>
        <fullName evidence="2">NAD-dependent epimerase</fullName>
    </submittedName>
</protein>
<keyword evidence="3" id="KW-1185">Reference proteome</keyword>
<reference evidence="2" key="1">
    <citation type="submission" date="2021-03" db="EMBL/GenBank/DDBJ databases">
        <title>Whole genome shotgun sequence of Actinoplanes consettensis NBRC 14913.</title>
        <authorList>
            <person name="Komaki H."/>
            <person name="Tamura T."/>
        </authorList>
    </citation>
    <scope>NUCLEOTIDE SEQUENCE</scope>
    <source>
        <strain evidence="2">NBRC 14913</strain>
    </source>
</reference>